<keyword evidence="3 6" id="KW-0812">Transmembrane</keyword>
<evidence type="ECO:0000256" key="2">
    <source>
        <dbReference type="ARBA" id="ARBA00022475"/>
    </source>
</evidence>
<feature type="transmembrane region" description="Helical" evidence="6">
    <location>
        <begin position="355"/>
        <end position="378"/>
    </location>
</feature>
<evidence type="ECO:0000256" key="4">
    <source>
        <dbReference type="ARBA" id="ARBA00022989"/>
    </source>
</evidence>
<dbReference type="PANTHER" id="PTHR11662">
    <property type="entry name" value="SOLUTE CARRIER FAMILY 17"/>
    <property type="match status" value="1"/>
</dbReference>
<evidence type="ECO:0000256" key="1">
    <source>
        <dbReference type="ARBA" id="ARBA00004651"/>
    </source>
</evidence>
<dbReference type="PANTHER" id="PTHR11662:SF399">
    <property type="entry name" value="FI19708P1-RELATED"/>
    <property type="match status" value="1"/>
</dbReference>
<dbReference type="InterPro" id="IPR000849">
    <property type="entry name" value="Sugar_P_transporter"/>
</dbReference>
<dbReference type="OrthoDB" id="4474610at2"/>
<accession>A0A1I4STV4</accession>
<dbReference type="AlphaFoldDB" id="A0A1I4STV4"/>
<dbReference type="RefSeq" id="WP_092045866.1">
    <property type="nucleotide sequence ID" value="NZ_FOTK01000045.1"/>
</dbReference>
<sequence length="455" mass="49138">MRADLALDTRAAAADRPAKSGFRWVVLTLCFLIYLIAGADRANIGVVVPYMKKEFELSNTDIGALASLFYIGYAIIQVPFSLIYQRFGVRWPFSLAMIATSIATFCMGFAGSALQLKIGRAALGVAEGPINIGILTIINRWFPPQEKGTATGVFMASIKAAPALVPPLCAFIIYHFGWREVFFVFAVPGFALAAAWLLLVRDTPQGSRFVSEAELTQIETGPGAAAGKPMPAHKEMPLLDRLIRARICTPLSTTRDVLCSWDVWACAIGYFFMVGIAYAIMTWVPTYLVTVKKYPLFAMGFVASTPWIGAIIGNVLGGLISDKLLGGRRKPMMLLTSAATIVTMYGLIYSPADPWLLALLFTATGLLLNLGYSTFLVYPMGLTTKEKTPLAAAIVNTGGSLGGAFAPFVVGVVLDWASWDAVFLFLASTSLLTLLTVVSMREPIIRAAVAESARR</sequence>
<dbReference type="Proteomes" id="UP000199048">
    <property type="component" value="Unassembled WGS sequence"/>
</dbReference>
<evidence type="ECO:0000256" key="5">
    <source>
        <dbReference type="ARBA" id="ARBA00023136"/>
    </source>
</evidence>
<feature type="transmembrane region" description="Helical" evidence="6">
    <location>
        <begin position="332"/>
        <end position="349"/>
    </location>
</feature>
<dbReference type="STRING" id="582667.SAMN05192568_104522"/>
<gene>
    <name evidence="8" type="ORF">SAMN05192568_104522</name>
</gene>
<feature type="transmembrane region" description="Helical" evidence="6">
    <location>
        <begin position="121"/>
        <end position="142"/>
    </location>
</feature>
<feature type="transmembrane region" description="Helical" evidence="6">
    <location>
        <begin position="296"/>
        <end position="320"/>
    </location>
</feature>
<evidence type="ECO:0000256" key="3">
    <source>
        <dbReference type="ARBA" id="ARBA00022692"/>
    </source>
</evidence>
<dbReference type="Pfam" id="PF07690">
    <property type="entry name" value="MFS_1"/>
    <property type="match status" value="1"/>
</dbReference>
<proteinExistence type="predicted"/>
<evidence type="ECO:0000259" key="7">
    <source>
        <dbReference type="PROSITE" id="PS50850"/>
    </source>
</evidence>
<dbReference type="EMBL" id="FOTK01000045">
    <property type="protein sequence ID" value="SFM67733.1"/>
    <property type="molecule type" value="Genomic_DNA"/>
</dbReference>
<dbReference type="CDD" id="cd17319">
    <property type="entry name" value="MFS_ExuT_GudP_like"/>
    <property type="match status" value="1"/>
</dbReference>
<dbReference type="InterPro" id="IPR036259">
    <property type="entry name" value="MFS_trans_sf"/>
</dbReference>
<feature type="transmembrane region" description="Helical" evidence="6">
    <location>
        <begin position="263"/>
        <end position="284"/>
    </location>
</feature>
<feature type="domain" description="Major facilitator superfamily (MFS) profile" evidence="7">
    <location>
        <begin position="26"/>
        <end position="445"/>
    </location>
</feature>
<keyword evidence="5 6" id="KW-0472">Membrane</keyword>
<comment type="subcellular location">
    <subcellularLocation>
        <location evidence="1">Cell membrane</location>
        <topology evidence="1">Multi-pass membrane protein</topology>
    </subcellularLocation>
</comment>
<keyword evidence="2" id="KW-1003">Cell membrane</keyword>
<feature type="transmembrane region" description="Helical" evidence="6">
    <location>
        <begin position="416"/>
        <end position="438"/>
    </location>
</feature>
<organism evidence="8 9">
    <name type="scientific">Methylobacterium pseudosasicola</name>
    <dbReference type="NCBI Taxonomy" id="582667"/>
    <lineage>
        <taxon>Bacteria</taxon>
        <taxon>Pseudomonadati</taxon>
        <taxon>Pseudomonadota</taxon>
        <taxon>Alphaproteobacteria</taxon>
        <taxon>Hyphomicrobiales</taxon>
        <taxon>Methylobacteriaceae</taxon>
        <taxon>Methylobacterium</taxon>
    </lineage>
</organism>
<dbReference type="GO" id="GO:0005886">
    <property type="term" value="C:plasma membrane"/>
    <property type="evidence" value="ECO:0007669"/>
    <property type="project" value="UniProtKB-SubCell"/>
</dbReference>
<keyword evidence="4 6" id="KW-1133">Transmembrane helix</keyword>
<dbReference type="PIRSF" id="PIRSF002808">
    <property type="entry name" value="Hexose_phosphate_transp"/>
    <property type="match status" value="1"/>
</dbReference>
<feature type="transmembrane region" description="Helical" evidence="6">
    <location>
        <begin position="182"/>
        <end position="200"/>
    </location>
</feature>
<evidence type="ECO:0000256" key="6">
    <source>
        <dbReference type="SAM" id="Phobius"/>
    </source>
</evidence>
<reference evidence="9" key="1">
    <citation type="submission" date="2016-10" db="EMBL/GenBank/DDBJ databases">
        <authorList>
            <person name="Varghese N."/>
            <person name="Submissions S."/>
        </authorList>
    </citation>
    <scope>NUCLEOTIDE SEQUENCE [LARGE SCALE GENOMIC DNA]</scope>
    <source>
        <strain evidence="9">BL36</strain>
    </source>
</reference>
<feature type="transmembrane region" description="Helical" evidence="6">
    <location>
        <begin position="21"/>
        <end position="42"/>
    </location>
</feature>
<dbReference type="GO" id="GO:0022857">
    <property type="term" value="F:transmembrane transporter activity"/>
    <property type="evidence" value="ECO:0007669"/>
    <property type="project" value="InterPro"/>
</dbReference>
<dbReference type="InterPro" id="IPR020846">
    <property type="entry name" value="MFS_dom"/>
</dbReference>
<keyword evidence="9" id="KW-1185">Reference proteome</keyword>
<feature type="transmembrane region" description="Helical" evidence="6">
    <location>
        <begin position="390"/>
        <end position="410"/>
    </location>
</feature>
<feature type="transmembrane region" description="Helical" evidence="6">
    <location>
        <begin position="154"/>
        <end position="176"/>
    </location>
</feature>
<protein>
    <submittedName>
        <fullName evidence="8">Sugar phosphate permease</fullName>
    </submittedName>
</protein>
<dbReference type="Gene3D" id="1.20.1250.20">
    <property type="entry name" value="MFS general substrate transporter like domains"/>
    <property type="match status" value="2"/>
</dbReference>
<evidence type="ECO:0000313" key="9">
    <source>
        <dbReference type="Proteomes" id="UP000199048"/>
    </source>
</evidence>
<feature type="transmembrane region" description="Helical" evidence="6">
    <location>
        <begin position="95"/>
        <end position="115"/>
    </location>
</feature>
<dbReference type="InterPro" id="IPR011701">
    <property type="entry name" value="MFS"/>
</dbReference>
<feature type="transmembrane region" description="Helical" evidence="6">
    <location>
        <begin position="62"/>
        <end position="83"/>
    </location>
</feature>
<dbReference type="SUPFAM" id="SSF103473">
    <property type="entry name" value="MFS general substrate transporter"/>
    <property type="match status" value="1"/>
</dbReference>
<name>A0A1I4STV4_9HYPH</name>
<evidence type="ECO:0000313" key="8">
    <source>
        <dbReference type="EMBL" id="SFM67733.1"/>
    </source>
</evidence>
<dbReference type="InterPro" id="IPR050382">
    <property type="entry name" value="MFS_Na/Anion_cotransporter"/>
</dbReference>
<dbReference type="PROSITE" id="PS50850">
    <property type="entry name" value="MFS"/>
    <property type="match status" value="1"/>
</dbReference>